<dbReference type="KEGG" id="bfm:BP422_21290"/>
<proteinExistence type="predicted"/>
<organism evidence="1 5">
    <name type="scientific">Brevibacillus formosus</name>
    <dbReference type="NCBI Taxonomy" id="54913"/>
    <lineage>
        <taxon>Bacteria</taxon>
        <taxon>Bacillati</taxon>
        <taxon>Bacillota</taxon>
        <taxon>Bacilli</taxon>
        <taxon>Bacillales</taxon>
        <taxon>Paenibacillaceae</taxon>
        <taxon>Brevibacillus</taxon>
    </lineage>
</organism>
<dbReference type="OrthoDB" id="2610300at2"/>
<reference evidence="3 4" key="1">
    <citation type="submission" date="2015-05" db="EMBL/GenBank/DDBJ databases">
        <title>Genome sequencing project for genomic taxonomy and phylogenomics of Bacillus-like bacteria.</title>
        <authorList>
            <person name="Liu B."/>
            <person name="Wang J."/>
            <person name="Zhu Y."/>
            <person name="Liu G."/>
            <person name="Chen Q."/>
            <person name="Chen Z."/>
            <person name="Lan J."/>
            <person name="Che J."/>
            <person name="Ge C."/>
            <person name="Shi H."/>
            <person name="Pan Z."/>
            <person name="Liu X."/>
        </authorList>
    </citation>
    <scope>NUCLEOTIDE SEQUENCE [LARGE SCALE GENOMIC DNA]</scope>
    <source>
        <strain evidence="3 4">DSM 9885</strain>
    </source>
</reference>
<dbReference type="AlphaFoldDB" id="A0A0H0SK01"/>
<evidence type="ECO:0000313" key="3">
    <source>
        <dbReference type="EMBL" id="KLH98779.1"/>
    </source>
</evidence>
<dbReference type="Gene3D" id="3.30.2220.30">
    <property type="match status" value="1"/>
</dbReference>
<reference evidence="1 5" key="2">
    <citation type="submission" date="2016-11" db="EMBL/GenBank/DDBJ databases">
        <authorList>
            <person name="Jaros S."/>
            <person name="Januszkiewicz K."/>
            <person name="Wedrychowicz H."/>
        </authorList>
    </citation>
    <scope>NUCLEOTIDE SEQUENCE [LARGE SCALE GENOMIC DNA]</scope>
    <source>
        <strain evidence="1 5">NF2</strain>
    </source>
</reference>
<evidence type="ECO:0000313" key="5">
    <source>
        <dbReference type="Proteomes" id="UP000197781"/>
    </source>
</evidence>
<dbReference type="Proteomes" id="UP000035218">
    <property type="component" value="Unassembled WGS sequence"/>
</dbReference>
<evidence type="ECO:0000313" key="4">
    <source>
        <dbReference type="Proteomes" id="UP000035218"/>
    </source>
</evidence>
<dbReference type="InterPro" id="IPR038559">
    <property type="entry name" value="XkdN-like_sf"/>
</dbReference>
<dbReference type="Proteomes" id="UP000197781">
    <property type="component" value="Chromosome"/>
</dbReference>
<dbReference type="EMBL" id="LDCN01000003">
    <property type="protein sequence ID" value="KLH98779.1"/>
    <property type="molecule type" value="Genomic_DNA"/>
</dbReference>
<name>A0A0H0SK01_9BACL</name>
<dbReference type="InterPro" id="IPR014986">
    <property type="entry name" value="XkdN-like"/>
</dbReference>
<evidence type="ECO:0000313" key="6">
    <source>
        <dbReference type="Proteomes" id="UP000319498"/>
    </source>
</evidence>
<dbReference type="EMBL" id="CP018145">
    <property type="protein sequence ID" value="ASJ55863.1"/>
    <property type="molecule type" value="Genomic_DNA"/>
</dbReference>
<gene>
    <name evidence="3" type="ORF">AA984_09535</name>
    <name evidence="2" type="ORF">BFO01nite_35240</name>
    <name evidence="1" type="ORF">BP422_21290</name>
</gene>
<sequence>MNKNKLEKFLAKANEQAPRKEITVTIDGDEWKVRQLNLSELRDCERMADKGEKTDWFLYNDARLVKATEHDFPWNQEELKKAYKVGTKYELVEKIFRDNPEGYTKLLNAVREVNATQTEEEAIEEAKN</sequence>
<dbReference type="RefSeq" id="WP_047069578.1">
    <property type="nucleotide sequence ID" value="NZ_BJOL01000020.1"/>
</dbReference>
<protein>
    <recommendedName>
        <fullName evidence="7">Phage XkdN-like protein</fullName>
    </recommendedName>
</protein>
<evidence type="ECO:0008006" key="7">
    <source>
        <dbReference type="Google" id="ProtNLM"/>
    </source>
</evidence>
<dbReference type="Proteomes" id="UP000319498">
    <property type="component" value="Unassembled WGS sequence"/>
</dbReference>
<dbReference type="Pfam" id="PF08890">
    <property type="entry name" value="Phage_TAC_5"/>
    <property type="match status" value="1"/>
</dbReference>
<evidence type="ECO:0000313" key="2">
    <source>
        <dbReference type="EMBL" id="GED59392.1"/>
    </source>
</evidence>
<reference evidence="2 6" key="3">
    <citation type="submission" date="2019-06" db="EMBL/GenBank/DDBJ databases">
        <title>Whole genome shotgun sequence of Brevibacillus formosus NBRC 15716.</title>
        <authorList>
            <person name="Hosoyama A."/>
            <person name="Uohara A."/>
            <person name="Ohji S."/>
            <person name="Ichikawa N."/>
        </authorList>
    </citation>
    <scope>NUCLEOTIDE SEQUENCE [LARGE SCALE GENOMIC DNA]</scope>
    <source>
        <strain evidence="2 6">NBRC 15716</strain>
    </source>
</reference>
<keyword evidence="6" id="KW-1185">Reference proteome</keyword>
<dbReference type="EMBL" id="BJOL01000020">
    <property type="protein sequence ID" value="GED59392.1"/>
    <property type="molecule type" value="Genomic_DNA"/>
</dbReference>
<accession>A0A0H0SK01</accession>
<evidence type="ECO:0000313" key="1">
    <source>
        <dbReference type="EMBL" id="ASJ55863.1"/>
    </source>
</evidence>
<dbReference type="GeneID" id="87585313"/>